<organism evidence="1 2">
    <name type="scientific">Szabonella alba</name>
    <dbReference type="NCBI Taxonomy" id="2804194"/>
    <lineage>
        <taxon>Bacteria</taxon>
        <taxon>Pseudomonadati</taxon>
        <taxon>Pseudomonadota</taxon>
        <taxon>Alphaproteobacteria</taxon>
        <taxon>Rhodobacterales</taxon>
        <taxon>Paracoccaceae</taxon>
        <taxon>Szabonella</taxon>
    </lineage>
</organism>
<dbReference type="Proteomes" id="UP000648908">
    <property type="component" value="Unassembled WGS sequence"/>
</dbReference>
<reference evidence="1" key="1">
    <citation type="submission" date="2021-01" db="EMBL/GenBank/DDBJ databases">
        <title>Tabrizicola alba sp. nov. a motile alkaliphilic bacterium isolated from a soda lake.</title>
        <authorList>
            <person name="Szuroczki S."/>
            <person name="Abbaszade G."/>
            <person name="Schumann P."/>
            <person name="Toth E."/>
        </authorList>
    </citation>
    <scope>NUCLEOTIDE SEQUENCE</scope>
    <source>
        <strain evidence="1">DMG-N-6</strain>
    </source>
</reference>
<comment type="caution">
    <text evidence="1">The sequence shown here is derived from an EMBL/GenBank/DDBJ whole genome shotgun (WGS) entry which is preliminary data.</text>
</comment>
<dbReference type="InterPro" id="IPR007236">
    <property type="entry name" value="SlyX"/>
</dbReference>
<accession>A0A8K0V8G5</accession>
<keyword evidence="2" id="KW-1185">Reference proteome</keyword>
<gene>
    <name evidence="1" type="ORF">JL811_03220</name>
</gene>
<name>A0A8K0V8G5_9RHOB</name>
<evidence type="ECO:0000313" key="2">
    <source>
        <dbReference type="Proteomes" id="UP000648908"/>
    </source>
</evidence>
<protein>
    <submittedName>
        <fullName evidence="1">SlyX family protein</fullName>
    </submittedName>
</protein>
<evidence type="ECO:0000313" key="1">
    <source>
        <dbReference type="EMBL" id="MBL4916221.1"/>
    </source>
</evidence>
<sequence length="65" mass="7360">MADRIEAAEEQIAHLIRLTEDLSGIVAKQADRIDLLERRVAMLLNRVAEPDEGGVFLADQRPPHW</sequence>
<dbReference type="EMBL" id="JAESVN010000001">
    <property type="protein sequence ID" value="MBL4916221.1"/>
    <property type="molecule type" value="Genomic_DNA"/>
</dbReference>
<dbReference type="Pfam" id="PF04102">
    <property type="entry name" value="SlyX"/>
    <property type="match status" value="1"/>
</dbReference>
<dbReference type="AlphaFoldDB" id="A0A8K0V8G5"/>
<proteinExistence type="predicted"/>
<dbReference type="RefSeq" id="WP_202686872.1">
    <property type="nucleotide sequence ID" value="NZ_JAESVN010000001.1"/>
</dbReference>